<dbReference type="RefSeq" id="WP_079426943.1">
    <property type="nucleotide sequence ID" value="NZ_MZGV01000054.1"/>
</dbReference>
<evidence type="ECO:0000259" key="1">
    <source>
        <dbReference type="Pfam" id="PF01978"/>
    </source>
</evidence>
<sequence>MGDILECLCKLNFTSLEAKIYITLLERGKQSGYQIAKKINMSRPSVYAALNHMYEQGSVLLLSEDVQIYEAQNPVILFSQLKKQFSKNADFALSNLQHLYENKREERFTNLKGFDTIVANVKSLLQSAEKEVYMNTDFDLQLFSKEFKTLRERNVRIVIFSFSKLDHDGLDIEFYTHNDPICEEQRPSRIMLVADIDVTIVADKSQGKDNWFGTITNNALMVSIMAEHIHNDIYLLKLKQKYGKNIMDDKILLDTMLERR</sequence>
<dbReference type="Pfam" id="PF11495">
    <property type="entry name" value="Regulator_TrmB"/>
    <property type="match status" value="1"/>
</dbReference>
<evidence type="ECO:0000259" key="2">
    <source>
        <dbReference type="Pfam" id="PF11495"/>
    </source>
</evidence>
<organism evidence="3 4">
    <name type="scientific">Clostridium oryzae</name>
    <dbReference type="NCBI Taxonomy" id="1450648"/>
    <lineage>
        <taxon>Bacteria</taxon>
        <taxon>Bacillati</taxon>
        <taxon>Bacillota</taxon>
        <taxon>Clostridia</taxon>
        <taxon>Eubacteriales</taxon>
        <taxon>Clostridiaceae</taxon>
        <taxon>Clostridium</taxon>
    </lineage>
</organism>
<evidence type="ECO:0000313" key="3">
    <source>
        <dbReference type="EMBL" id="OPJ58561.1"/>
    </source>
</evidence>
<dbReference type="STRING" id="1450648.CLORY_35410"/>
<dbReference type="InterPro" id="IPR021586">
    <property type="entry name" value="Tscrpt_reg_TrmB_C"/>
</dbReference>
<dbReference type="Proteomes" id="UP000190080">
    <property type="component" value="Unassembled WGS sequence"/>
</dbReference>
<dbReference type="InterPro" id="IPR036388">
    <property type="entry name" value="WH-like_DNA-bd_sf"/>
</dbReference>
<proteinExistence type="predicted"/>
<dbReference type="InterPro" id="IPR036390">
    <property type="entry name" value="WH_DNA-bd_sf"/>
</dbReference>
<protein>
    <submittedName>
        <fullName evidence="3">Sugar-specific transcriptional regulator TrmB</fullName>
    </submittedName>
</protein>
<accession>A0A1V4IEZ9</accession>
<name>A0A1V4IEZ9_9CLOT</name>
<keyword evidence="4" id="KW-1185">Reference proteome</keyword>
<dbReference type="EMBL" id="MZGV01000054">
    <property type="protein sequence ID" value="OPJ58561.1"/>
    <property type="molecule type" value="Genomic_DNA"/>
</dbReference>
<dbReference type="InterPro" id="IPR002831">
    <property type="entry name" value="Tscrpt_reg_TrmB_N"/>
</dbReference>
<feature type="domain" description="Transcription regulator TrmB C-terminal" evidence="2">
    <location>
        <begin position="109"/>
        <end position="220"/>
    </location>
</feature>
<dbReference type="CDD" id="cd09124">
    <property type="entry name" value="PLDc_like_TrmB_middle"/>
    <property type="match status" value="1"/>
</dbReference>
<reference evidence="3 4" key="1">
    <citation type="submission" date="2017-03" db="EMBL/GenBank/DDBJ databases">
        <title>Genome sequence of Clostridium oryzae DSM 28571.</title>
        <authorList>
            <person name="Poehlein A."/>
            <person name="Daniel R."/>
        </authorList>
    </citation>
    <scope>NUCLEOTIDE SEQUENCE [LARGE SCALE GENOMIC DNA]</scope>
    <source>
        <strain evidence="3 4">DSM 28571</strain>
    </source>
</reference>
<dbReference type="PANTHER" id="PTHR34293:SF1">
    <property type="entry name" value="HTH-TYPE TRANSCRIPTIONAL REGULATOR TRMBL2"/>
    <property type="match status" value="1"/>
</dbReference>
<dbReference type="PANTHER" id="PTHR34293">
    <property type="entry name" value="HTH-TYPE TRANSCRIPTIONAL REGULATOR TRMBL2"/>
    <property type="match status" value="1"/>
</dbReference>
<dbReference type="OrthoDB" id="1493540at2"/>
<feature type="domain" description="Transcription regulator TrmB N-terminal" evidence="1">
    <location>
        <begin position="10"/>
        <end position="74"/>
    </location>
</feature>
<evidence type="ECO:0000313" key="4">
    <source>
        <dbReference type="Proteomes" id="UP000190080"/>
    </source>
</evidence>
<gene>
    <name evidence="3" type="ORF">CLORY_35410</name>
</gene>
<comment type="caution">
    <text evidence="3">The sequence shown here is derived from an EMBL/GenBank/DDBJ whole genome shotgun (WGS) entry which is preliminary data.</text>
</comment>
<dbReference type="Gene3D" id="1.10.10.10">
    <property type="entry name" value="Winged helix-like DNA-binding domain superfamily/Winged helix DNA-binding domain"/>
    <property type="match status" value="1"/>
</dbReference>
<dbReference type="InterPro" id="IPR051797">
    <property type="entry name" value="TrmB-like"/>
</dbReference>
<dbReference type="SUPFAM" id="SSF46785">
    <property type="entry name" value="Winged helix' DNA-binding domain"/>
    <property type="match status" value="1"/>
</dbReference>
<dbReference type="AlphaFoldDB" id="A0A1V4IEZ9"/>
<dbReference type="Pfam" id="PF01978">
    <property type="entry name" value="TrmB"/>
    <property type="match status" value="1"/>
</dbReference>